<dbReference type="PANTHER" id="PTHR31374">
    <property type="entry name" value="AUXIN-INDUCED PROTEIN-LIKE-RELATED"/>
    <property type="match status" value="1"/>
</dbReference>
<dbReference type="AlphaFoldDB" id="A0AAN9XHK9"/>
<keyword evidence="3" id="KW-1185">Reference proteome</keyword>
<dbReference type="InterPro" id="IPR003676">
    <property type="entry name" value="SAUR_fam"/>
</dbReference>
<organism evidence="2 3">
    <name type="scientific">Psophocarpus tetragonolobus</name>
    <name type="common">Winged bean</name>
    <name type="synonym">Dolichos tetragonolobus</name>
    <dbReference type="NCBI Taxonomy" id="3891"/>
    <lineage>
        <taxon>Eukaryota</taxon>
        <taxon>Viridiplantae</taxon>
        <taxon>Streptophyta</taxon>
        <taxon>Embryophyta</taxon>
        <taxon>Tracheophyta</taxon>
        <taxon>Spermatophyta</taxon>
        <taxon>Magnoliopsida</taxon>
        <taxon>eudicotyledons</taxon>
        <taxon>Gunneridae</taxon>
        <taxon>Pentapetalae</taxon>
        <taxon>rosids</taxon>
        <taxon>fabids</taxon>
        <taxon>Fabales</taxon>
        <taxon>Fabaceae</taxon>
        <taxon>Papilionoideae</taxon>
        <taxon>50 kb inversion clade</taxon>
        <taxon>NPAAA clade</taxon>
        <taxon>indigoferoid/millettioid clade</taxon>
        <taxon>Phaseoleae</taxon>
        <taxon>Psophocarpus</taxon>
    </lineage>
</organism>
<name>A0AAN9XHK9_PSOTE</name>
<protein>
    <recommendedName>
        <fullName evidence="4">Small auxin up regulated protein</fullName>
    </recommendedName>
</protein>
<gene>
    <name evidence="2" type="ORF">VNO78_20893</name>
</gene>
<sequence>MDSRNSAFVLRINSHDRKLPIKSLATYFLSEENLTAQSRNEMLRSLVRRIQKRLSLFVPPRRPAFSYFSEAAADYVIREGYFVVHAIKGEETKRFIVGLDYLNVPAFLRLLDQAREEYGFRQQGVLVLPCLPQELQRILDAPKRRVGNQR</sequence>
<evidence type="ECO:0000313" key="2">
    <source>
        <dbReference type="EMBL" id="KAK7392454.1"/>
    </source>
</evidence>
<evidence type="ECO:0000313" key="3">
    <source>
        <dbReference type="Proteomes" id="UP001386955"/>
    </source>
</evidence>
<dbReference type="PANTHER" id="PTHR31374:SF188">
    <property type="entry name" value="SAUR-LIKE AUXIN-RESPONSIVE FAMILY PROTEIN"/>
    <property type="match status" value="1"/>
</dbReference>
<dbReference type="Pfam" id="PF02519">
    <property type="entry name" value="Auxin_inducible"/>
    <property type="match status" value="1"/>
</dbReference>
<proteinExistence type="inferred from homology"/>
<comment type="caution">
    <text evidence="2">The sequence shown here is derived from an EMBL/GenBank/DDBJ whole genome shotgun (WGS) entry which is preliminary data.</text>
</comment>
<dbReference type="GO" id="GO:0009733">
    <property type="term" value="P:response to auxin"/>
    <property type="evidence" value="ECO:0007669"/>
    <property type="project" value="InterPro"/>
</dbReference>
<evidence type="ECO:0008006" key="4">
    <source>
        <dbReference type="Google" id="ProtNLM"/>
    </source>
</evidence>
<evidence type="ECO:0000256" key="1">
    <source>
        <dbReference type="ARBA" id="ARBA00006974"/>
    </source>
</evidence>
<dbReference type="EMBL" id="JAYMYS010000005">
    <property type="protein sequence ID" value="KAK7392454.1"/>
    <property type="molecule type" value="Genomic_DNA"/>
</dbReference>
<reference evidence="2 3" key="1">
    <citation type="submission" date="2024-01" db="EMBL/GenBank/DDBJ databases">
        <title>The genomes of 5 underutilized Papilionoideae crops provide insights into root nodulation and disease resistanc.</title>
        <authorList>
            <person name="Jiang F."/>
        </authorList>
    </citation>
    <scope>NUCLEOTIDE SEQUENCE [LARGE SCALE GENOMIC DNA]</scope>
    <source>
        <strain evidence="2">DUOXIRENSHENG_FW03</strain>
        <tissue evidence="2">Leaves</tissue>
    </source>
</reference>
<accession>A0AAN9XHK9</accession>
<comment type="similarity">
    <text evidence="1">Belongs to the ARG7 family.</text>
</comment>
<dbReference type="Proteomes" id="UP001386955">
    <property type="component" value="Unassembled WGS sequence"/>
</dbReference>